<dbReference type="Pfam" id="PF13182">
    <property type="entry name" value="DUF4007"/>
    <property type="match status" value="1"/>
</dbReference>
<feature type="domain" description="DUF4007" evidence="1">
    <location>
        <begin position="10"/>
        <end position="298"/>
    </location>
</feature>
<proteinExistence type="predicted"/>
<name>A0A915U9S5_9BACT</name>
<dbReference type="KEGG" id="ddu:GF1_16070"/>
<sequence>MQFKPNQVAFGRHESFALRFGWLTKGFQEFEHNKGIFSADDAVVRLGVGKNMVNSIRHWLRAAQLIVIGPDKKETTPLGEFLFSEKAGKDPYLEDEATIWLLHWLLATNPEHATSWYWFFNLFHKPEFTSQEVANALVDFAKENIKAKFSVLSVKNDCAVLLRTYVQSKSNMKTPVEEALDSPLSLLRLITYSPATKSYQSRLERRDSLPLGVLGFAIADLFQKRSISEIPIEDLMYGGNGNIAPGILFRLTENALLAKVEQLINYLPGIFKLDETAGIHQLYRLQEVEPIRYLEKHYNALQQHDKAA</sequence>
<gene>
    <name evidence="2" type="ORF">GF1_16070</name>
</gene>
<evidence type="ECO:0000313" key="3">
    <source>
        <dbReference type="Proteomes" id="UP001063350"/>
    </source>
</evidence>
<dbReference type="AlphaFoldDB" id="A0A915U9S5"/>
<dbReference type="EMBL" id="AP024233">
    <property type="protein sequence ID" value="BCO09231.1"/>
    <property type="molecule type" value="Genomic_DNA"/>
</dbReference>
<evidence type="ECO:0000313" key="2">
    <source>
        <dbReference type="EMBL" id="BCO09231.1"/>
    </source>
</evidence>
<dbReference type="RefSeq" id="WP_267929087.1">
    <property type="nucleotide sequence ID" value="NZ_AP024233.1"/>
</dbReference>
<keyword evidence="3" id="KW-1185">Reference proteome</keyword>
<accession>A0A915U9S5</accession>
<dbReference type="InterPro" id="IPR025248">
    <property type="entry name" value="DUF4007"/>
</dbReference>
<dbReference type="Proteomes" id="UP001063350">
    <property type="component" value="Chromosome"/>
</dbReference>
<evidence type="ECO:0000259" key="1">
    <source>
        <dbReference type="Pfam" id="PF13182"/>
    </source>
</evidence>
<protein>
    <recommendedName>
        <fullName evidence="1">DUF4007 domain-containing protein</fullName>
    </recommendedName>
</protein>
<organism evidence="2 3">
    <name type="scientific">Desulfolithobacter dissulfuricans</name>
    <dbReference type="NCBI Taxonomy" id="2795293"/>
    <lineage>
        <taxon>Bacteria</taxon>
        <taxon>Pseudomonadati</taxon>
        <taxon>Thermodesulfobacteriota</taxon>
        <taxon>Desulfobulbia</taxon>
        <taxon>Desulfobulbales</taxon>
        <taxon>Desulfobulbaceae</taxon>
        <taxon>Desulfolithobacter</taxon>
    </lineage>
</organism>
<reference evidence="2" key="1">
    <citation type="submission" date="2020-12" db="EMBL/GenBank/DDBJ databases">
        <title>Desulfobium dissulfuricans gen. nov., sp. nov., a novel mesophilic, sulfate-reducing bacterium isolated from a deep-sea hydrothermal vent.</title>
        <authorList>
            <person name="Hashimoto Y."/>
            <person name="Tame A."/>
            <person name="Sawayama S."/>
            <person name="Miyazaki J."/>
            <person name="Takai K."/>
            <person name="Nakagawa S."/>
        </authorList>
    </citation>
    <scope>NUCLEOTIDE SEQUENCE</scope>
    <source>
        <strain evidence="2">GF1</strain>
    </source>
</reference>